<reference evidence="2" key="1">
    <citation type="journal article" date="2014" name="Int. J. Syst. Evol. Microbiol.">
        <title>Complete genome sequence of Corynebacterium casei LMG S-19264T (=DSM 44701T), isolated from a smear-ripened cheese.</title>
        <authorList>
            <consortium name="US DOE Joint Genome Institute (JGI-PGF)"/>
            <person name="Walter F."/>
            <person name="Albersmeier A."/>
            <person name="Kalinowski J."/>
            <person name="Ruckert C."/>
        </authorList>
    </citation>
    <scope>NUCLEOTIDE SEQUENCE</scope>
    <source>
        <strain evidence="2">KCTC 32020</strain>
    </source>
</reference>
<protein>
    <recommendedName>
        <fullName evidence="4">DUF2933 domain-containing protein</fullName>
    </recommendedName>
</protein>
<evidence type="ECO:0000313" key="2">
    <source>
        <dbReference type="EMBL" id="GHE33725.1"/>
    </source>
</evidence>
<evidence type="ECO:0000256" key="1">
    <source>
        <dbReference type="SAM" id="Phobius"/>
    </source>
</evidence>
<organism evidence="2 3">
    <name type="scientific">Vulcaniibacterium thermophilum</name>
    <dbReference type="NCBI Taxonomy" id="1169913"/>
    <lineage>
        <taxon>Bacteria</taxon>
        <taxon>Pseudomonadati</taxon>
        <taxon>Pseudomonadota</taxon>
        <taxon>Gammaproteobacteria</taxon>
        <taxon>Lysobacterales</taxon>
        <taxon>Lysobacteraceae</taxon>
        <taxon>Vulcaniibacterium</taxon>
    </lineage>
</organism>
<gene>
    <name evidence="2" type="ORF">GCM10007167_14650</name>
</gene>
<keyword evidence="1" id="KW-0812">Transmembrane</keyword>
<evidence type="ECO:0008006" key="4">
    <source>
        <dbReference type="Google" id="ProtNLM"/>
    </source>
</evidence>
<dbReference type="Proteomes" id="UP000636453">
    <property type="component" value="Unassembled WGS sequence"/>
</dbReference>
<accession>A0A918Z2E3</accession>
<dbReference type="InterPro" id="IPR021682">
    <property type="entry name" value="DUF2933"/>
</dbReference>
<proteinExistence type="predicted"/>
<dbReference type="AlphaFoldDB" id="A0A918Z2E3"/>
<keyword evidence="1" id="KW-0472">Membrane</keyword>
<comment type="caution">
    <text evidence="2">The sequence shown here is derived from an EMBL/GenBank/DDBJ whole genome shotgun (WGS) entry which is preliminary data.</text>
</comment>
<dbReference type="RefSeq" id="WP_146474856.1">
    <property type="nucleotide sequence ID" value="NZ_BNCF01000007.1"/>
</dbReference>
<sequence length="84" mass="9504">MTATDAPTHREGRGTRVVFWAFLLAAGFYLIAEHRTHTLGALRWLPLLILLACPLLHVGMHRGHRHHAARRDDASAHRHDDGRT</sequence>
<keyword evidence="1" id="KW-1133">Transmembrane helix</keyword>
<reference evidence="2" key="2">
    <citation type="submission" date="2020-09" db="EMBL/GenBank/DDBJ databases">
        <authorList>
            <person name="Sun Q."/>
            <person name="Kim S."/>
        </authorList>
    </citation>
    <scope>NUCLEOTIDE SEQUENCE</scope>
    <source>
        <strain evidence="2">KCTC 32020</strain>
    </source>
</reference>
<keyword evidence="3" id="KW-1185">Reference proteome</keyword>
<feature type="transmembrane region" description="Helical" evidence="1">
    <location>
        <begin position="44"/>
        <end position="61"/>
    </location>
</feature>
<evidence type="ECO:0000313" key="3">
    <source>
        <dbReference type="Proteomes" id="UP000636453"/>
    </source>
</evidence>
<dbReference type="EMBL" id="BNCF01000007">
    <property type="protein sequence ID" value="GHE33725.1"/>
    <property type="molecule type" value="Genomic_DNA"/>
</dbReference>
<feature type="transmembrane region" description="Helical" evidence="1">
    <location>
        <begin position="17"/>
        <end position="32"/>
    </location>
</feature>
<dbReference type="Pfam" id="PF11666">
    <property type="entry name" value="DUF2933"/>
    <property type="match status" value="1"/>
</dbReference>
<name>A0A918Z2E3_9GAMM</name>